<dbReference type="PANTHER" id="PTHR43991:SF12">
    <property type="entry name" value="WD REPEAT PROTEIN (AFU_ORTHOLOGUE AFUA_8G05640)"/>
    <property type="match status" value="1"/>
</dbReference>
<evidence type="ECO:0000256" key="1">
    <source>
        <dbReference type="PROSITE-ProRule" id="PRU00221"/>
    </source>
</evidence>
<dbReference type="InParanoid" id="D2V2Q7"/>
<dbReference type="GeneID" id="8849961"/>
<dbReference type="eggNOG" id="ENOG502QPI7">
    <property type="taxonomic scope" value="Eukaryota"/>
</dbReference>
<dbReference type="SMART" id="SM00320">
    <property type="entry name" value="WD40"/>
    <property type="match status" value="2"/>
</dbReference>
<dbReference type="VEuPathDB" id="AmoebaDB:NAEGRDRAFT_1670"/>
<organism evidence="3">
    <name type="scientific">Naegleria gruberi</name>
    <name type="common">Amoeba</name>
    <dbReference type="NCBI Taxonomy" id="5762"/>
    <lineage>
        <taxon>Eukaryota</taxon>
        <taxon>Discoba</taxon>
        <taxon>Heterolobosea</taxon>
        <taxon>Tetramitia</taxon>
        <taxon>Eutetramitia</taxon>
        <taxon>Vahlkampfiidae</taxon>
        <taxon>Naegleria</taxon>
    </lineage>
</organism>
<keyword evidence="1" id="KW-0853">WD repeat</keyword>
<dbReference type="InterPro" id="IPR036322">
    <property type="entry name" value="WD40_repeat_dom_sf"/>
</dbReference>
<dbReference type="Pfam" id="PF00400">
    <property type="entry name" value="WD40"/>
    <property type="match status" value="1"/>
</dbReference>
<evidence type="ECO:0000313" key="2">
    <source>
        <dbReference type="EMBL" id="EFC48939.1"/>
    </source>
</evidence>
<evidence type="ECO:0000313" key="3">
    <source>
        <dbReference type="Proteomes" id="UP000006671"/>
    </source>
</evidence>
<dbReference type="OMA" id="HITHFQL"/>
<protein>
    <submittedName>
        <fullName evidence="2">Predicted protein</fullName>
    </submittedName>
</protein>
<dbReference type="FunCoup" id="D2V2Q7">
    <property type="interactions" value="29"/>
</dbReference>
<keyword evidence="3" id="KW-1185">Reference proteome</keyword>
<dbReference type="EMBL" id="GG738849">
    <property type="protein sequence ID" value="EFC48939.1"/>
    <property type="molecule type" value="Genomic_DNA"/>
</dbReference>
<accession>D2V2Q7</accession>
<dbReference type="PROSITE" id="PS50082">
    <property type="entry name" value="WD_REPEATS_2"/>
    <property type="match status" value="1"/>
</dbReference>
<feature type="non-terminal residue" evidence="2">
    <location>
        <position position="421"/>
    </location>
</feature>
<feature type="repeat" description="WD" evidence="1">
    <location>
        <begin position="297"/>
        <end position="332"/>
    </location>
</feature>
<dbReference type="STRING" id="5762.D2V2Q7"/>
<reference evidence="2 3" key="1">
    <citation type="journal article" date="2010" name="Cell">
        <title>The genome of Naegleria gruberi illuminates early eukaryotic versatility.</title>
        <authorList>
            <person name="Fritz-Laylin L.K."/>
            <person name="Prochnik S.E."/>
            <person name="Ginger M.L."/>
            <person name="Dacks J.B."/>
            <person name="Carpenter M.L."/>
            <person name="Field M.C."/>
            <person name="Kuo A."/>
            <person name="Paredez A."/>
            <person name="Chapman J."/>
            <person name="Pham J."/>
            <person name="Shu S."/>
            <person name="Neupane R."/>
            <person name="Cipriano M."/>
            <person name="Mancuso J."/>
            <person name="Tu H."/>
            <person name="Salamov A."/>
            <person name="Lindquist E."/>
            <person name="Shapiro H."/>
            <person name="Lucas S."/>
            <person name="Grigoriev I.V."/>
            <person name="Cande W.Z."/>
            <person name="Fulton C."/>
            <person name="Rokhsar D.S."/>
            <person name="Dawson S.C."/>
        </authorList>
    </citation>
    <scope>NUCLEOTIDE SEQUENCE [LARGE SCALE GENOMIC DNA]</scope>
    <source>
        <strain evidence="2 3">NEG-M</strain>
    </source>
</reference>
<dbReference type="PANTHER" id="PTHR43991">
    <property type="entry name" value="WD REPEAT PROTEIN (AFU_ORTHOLOGUE AFUA_8G05640)-RELATED"/>
    <property type="match status" value="1"/>
</dbReference>
<dbReference type="InterPro" id="IPR015943">
    <property type="entry name" value="WD40/YVTN_repeat-like_dom_sf"/>
</dbReference>
<feature type="non-terminal residue" evidence="2">
    <location>
        <position position="1"/>
    </location>
</feature>
<dbReference type="SUPFAM" id="SSF50978">
    <property type="entry name" value="WD40 repeat-like"/>
    <property type="match status" value="1"/>
</dbReference>
<dbReference type="AlphaFoldDB" id="D2V2Q7"/>
<dbReference type="InterPro" id="IPR001680">
    <property type="entry name" value="WD40_rpt"/>
</dbReference>
<dbReference type="KEGG" id="ngr:NAEGRDRAFT_1670"/>
<dbReference type="RefSeq" id="XP_002681683.1">
    <property type="nucleotide sequence ID" value="XM_002681637.1"/>
</dbReference>
<dbReference type="Proteomes" id="UP000006671">
    <property type="component" value="Unassembled WGS sequence"/>
</dbReference>
<dbReference type="OrthoDB" id="20669at2759"/>
<dbReference type="Gene3D" id="2.130.10.10">
    <property type="entry name" value="YVTN repeat-like/Quinoprotein amine dehydrogenase"/>
    <property type="match status" value="1"/>
</dbReference>
<sequence length="421" mass="47500">VDLFDKRNKFLTEQSLAVDTTSLQSEVYGQDVQRIGWEVSIKKSRSNYRLERMKTYDKALEKNADESKPIGDLCDMESKLHFPTDEKCCFYSFKSNSRQTPCSFTHFQLRHMIAATSPTDVYYMNDNSIHHWNSITRTTQQADGKLSNSKVSMDLRKGKGIVKDLTYMDSEASGILISTLNANYPYLVAGGFKGEIVIMNLENDGEVIYNNRISHSANSITNYLDLKGNSLLVSSNDGFVRKFDLPTMDMISAVSFDYCINNSVTQSKNGKLMACIGDTYEVVVCDQEGTPSSMMKLSGHMDFSFAIDWNPVNEYQFTTGSQDKLVCVWDIRKPTGPVHTIPGIIGAIRSVRYSEDGQFLASSEPADFVHVYDVNSEFSREHVIDIYGEIVGIAFSRNDGGQSLYIGIYDRHFRSLMELSR</sequence>
<gene>
    <name evidence="2" type="ORF">NAEGRDRAFT_1670</name>
</gene>
<proteinExistence type="predicted"/>
<name>D2V2Q7_NAEGR</name>